<dbReference type="Proteomes" id="UP001497444">
    <property type="component" value="Chromosome 4"/>
</dbReference>
<feature type="region of interest" description="Disordered" evidence="1">
    <location>
        <begin position="40"/>
        <end position="83"/>
    </location>
</feature>
<proteinExistence type="predicted"/>
<organism evidence="2 3">
    <name type="scientific">Sphagnum jensenii</name>
    <dbReference type="NCBI Taxonomy" id="128206"/>
    <lineage>
        <taxon>Eukaryota</taxon>
        <taxon>Viridiplantae</taxon>
        <taxon>Streptophyta</taxon>
        <taxon>Embryophyta</taxon>
        <taxon>Bryophyta</taxon>
        <taxon>Sphagnophytina</taxon>
        <taxon>Sphagnopsida</taxon>
        <taxon>Sphagnales</taxon>
        <taxon>Sphagnaceae</taxon>
        <taxon>Sphagnum</taxon>
    </lineage>
</organism>
<reference evidence="2" key="1">
    <citation type="submission" date="2024-02" db="EMBL/GenBank/DDBJ databases">
        <authorList>
            <consortium name="ELIXIR-Norway"/>
            <consortium name="Elixir Norway"/>
        </authorList>
    </citation>
    <scope>NUCLEOTIDE SEQUENCE</scope>
</reference>
<gene>
    <name evidence="2" type="ORF">CSSPJE1EN1_LOCUS17469</name>
</gene>
<keyword evidence="3" id="KW-1185">Reference proteome</keyword>
<name>A0ABP0X1X2_9BRYO</name>
<evidence type="ECO:0000256" key="1">
    <source>
        <dbReference type="SAM" id="MobiDB-lite"/>
    </source>
</evidence>
<protein>
    <submittedName>
        <fullName evidence="2">Uncharacterized protein</fullName>
    </submittedName>
</protein>
<accession>A0ABP0X1X2</accession>
<evidence type="ECO:0000313" key="2">
    <source>
        <dbReference type="EMBL" id="CAK9271991.1"/>
    </source>
</evidence>
<dbReference type="EMBL" id="OZ020099">
    <property type="protein sequence ID" value="CAK9271991.1"/>
    <property type="molecule type" value="Genomic_DNA"/>
</dbReference>
<sequence length="143" mass="16347">MASEVDEEEVELLHLEEEVRILAGRVSAFREKGLDYFTSRAADLNPGKRRRDSSNGHTTQEEEAGEEEDLTAEEREEEEKWTSEIQSLKDRLVVANEALPPLLKEIESWKEKLEAATKMIQKDMTHLGLTNDEDTIASMNFLV</sequence>
<feature type="compositionally biased region" description="Acidic residues" evidence="1">
    <location>
        <begin position="61"/>
        <end position="77"/>
    </location>
</feature>
<evidence type="ECO:0000313" key="3">
    <source>
        <dbReference type="Proteomes" id="UP001497444"/>
    </source>
</evidence>